<organism evidence="7 8">
    <name type="scientific">Sulfurifustis variabilis</name>
    <dbReference type="NCBI Taxonomy" id="1675686"/>
    <lineage>
        <taxon>Bacteria</taxon>
        <taxon>Pseudomonadati</taxon>
        <taxon>Pseudomonadota</taxon>
        <taxon>Gammaproteobacteria</taxon>
        <taxon>Acidiferrobacterales</taxon>
        <taxon>Acidiferrobacteraceae</taxon>
        <taxon>Sulfurifustis</taxon>
    </lineage>
</organism>
<keyword evidence="3 7" id="KW-0808">Transferase</keyword>
<feature type="transmembrane region" description="Helical" evidence="4">
    <location>
        <begin position="292"/>
        <end position="311"/>
    </location>
</feature>
<keyword evidence="2" id="KW-0328">Glycosyltransferase</keyword>
<protein>
    <submittedName>
        <fullName evidence="7">Glycosyl transferase family 2</fullName>
    </submittedName>
</protein>
<dbReference type="SUPFAM" id="SSF53448">
    <property type="entry name" value="Nucleotide-diphospho-sugar transferases"/>
    <property type="match status" value="1"/>
</dbReference>
<evidence type="ECO:0000259" key="6">
    <source>
        <dbReference type="Pfam" id="PF13632"/>
    </source>
</evidence>
<evidence type="ECO:0000256" key="4">
    <source>
        <dbReference type="SAM" id="Phobius"/>
    </source>
</evidence>
<gene>
    <name evidence="7" type="ORF">SVA_1732</name>
</gene>
<keyword evidence="8" id="KW-1185">Reference proteome</keyword>
<dbReference type="Proteomes" id="UP000218899">
    <property type="component" value="Chromosome"/>
</dbReference>
<name>A0A1B4V435_9GAMM</name>
<dbReference type="InterPro" id="IPR001173">
    <property type="entry name" value="Glyco_trans_2-like"/>
</dbReference>
<evidence type="ECO:0000256" key="3">
    <source>
        <dbReference type="ARBA" id="ARBA00022679"/>
    </source>
</evidence>
<feature type="transmembrane region" description="Helical" evidence="4">
    <location>
        <begin position="243"/>
        <end position="272"/>
    </location>
</feature>
<keyword evidence="4" id="KW-0472">Membrane</keyword>
<keyword evidence="4" id="KW-1133">Transmembrane helix</keyword>
<evidence type="ECO:0000313" key="7">
    <source>
        <dbReference type="EMBL" id="BAU48286.1"/>
    </source>
</evidence>
<feature type="domain" description="Glycosyltransferase 2-like" evidence="5">
    <location>
        <begin position="6"/>
        <end position="129"/>
    </location>
</feature>
<dbReference type="PANTHER" id="PTHR43179:SF12">
    <property type="entry name" value="GALACTOFURANOSYLTRANSFERASE GLFT2"/>
    <property type="match status" value="1"/>
</dbReference>
<keyword evidence="4" id="KW-0812">Transmembrane</keyword>
<proteinExistence type="inferred from homology"/>
<dbReference type="EMBL" id="AP014936">
    <property type="protein sequence ID" value="BAU48286.1"/>
    <property type="molecule type" value="Genomic_DNA"/>
</dbReference>
<accession>A0A1B4V435</accession>
<dbReference type="KEGG" id="sva:SVA_1732"/>
<dbReference type="OrthoDB" id="9069044at2"/>
<evidence type="ECO:0000313" key="8">
    <source>
        <dbReference type="Proteomes" id="UP000218899"/>
    </source>
</evidence>
<dbReference type="Pfam" id="PF13632">
    <property type="entry name" value="Glyco_trans_2_3"/>
    <property type="match status" value="1"/>
</dbReference>
<dbReference type="PANTHER" id="PTHR43179">
    <property type="entry name" value="RHAMNOSYLTRANSFERASE WBBL"/>
    <property type="match status" value="1"/>
</dbReference>
<dbReference type="Pfam" id="PF00535">
    <property type="entry name" value="Glycos_transf_2"/>
    <property type="match status" value="1"/>
</dbReference>
<evidence type="ECO:0000256" key="1">
    <source>
        <dbReference type="ARBA" id="ARBA00006739"/>
    </source>
</evidence>
<dbReference type="CDD" id="cd00761">
    <property type="entry name" value="Glyco_tranf_GTA_type"/>
    <property type="match status" value="1"/>
</dbReference>
<dbReference type="AlphaFoldDB" id="A0A1B4V435"/>
<evidence type="ECO:0000259" key="5">
    <source>
        <dbReference type="Pfam" id="PF00535"/>
    </source>
</evidence>
<dbReference type="RefSeq" id="WP_096460815.1">
    <property type="nucleotide sequence ID" value="NZ_AP014936.1"/>
</dbReference>
<reference evidence="7 8" key="1">
    <citation type="submission" date="2015-08" db="EMBL/GenBank/DDBJ databases">
        <title>Complete genome sequence of Sulfurifustis variabilis.</title>
        <authorList>
            <person name="Miura A."/>
            <person name="Kojima H."/>
            <person name="Fukui M."/>
        </authorList>
    </citation>
    <scope>NUCLEOTIDE SEQUENCE [LARGE SCALE GENOMIC DNA]</scope>
    <source>
        <strain evidence="8">skN76</strain>
    </source>
</reference>
<dbReference type="InterPro" id="IPR029044">
    <property type="entry name" value="Nucleotide-diphossugar_trans"/>
</dbReference>
<evidence type="ECO:0000256" key="2">
    <source>
        <dbReference type="ARBA" id="ARBA00022676"/>
    </source>
</evidence>
<dbReference type="GO" id="GO:0016757">
    <property type="term" value="F:glycosyltransferase activity"/>
    <property type="evidence" value="ECO:0007669"/>
    <property type="project" value="UniProtKB-KW"/>
</dbReference>
<comment type="similarity">
    <text evidence="1">Belongs to the glycosyltransferase 2 family.</text>
</comment>
<feature type="domain" description="Glycosyltransferase 2-like" evidence="6">
    <location>
        <begin position="146"/>
        <end position="245"/>
    </location>
</feature>
<sequence length="324" mass="35612">MTLRVSVVVPTYRRPFLLDRCLRALVGQDLPRGEYEIVVVDDANDAKTREVVEDYGREGDIAPPIRYECVTGRHGPAIARNRGWRAARAPIVSFTDDDCVPQSDWLRHGLLALDGGAAAAWGRIRVPLPPEPTDYERDAARLADAGFVTANCFCRREALQAVGGLDERFTAAFREDSDLYFSLLERGLPVVHAPRAIVVHPLRPAGWGESLRQQRKILFDALLYKKHPALYRARIRRTPRWDYYGIVALLGLALGGAAAGATGVALGAGAGWAGMTAQLFATRLAGTRRSPAHVAEMALTSALIPPLAVYWRLVGAVRFRTAFF</sequence>
<dbReference type="Gene3D" id="3.90.550.10">
    <property type="entry name" value="Spore Coat Polysaccharide Biosynthesis Protein SpsA, Chain A"/>
    <property type="match status" value="1"/>
</dbReference>